<dbReference type="InterPro" id="IPR012951">
    <property type="entry name" value="BBE"/>
</dbReference>
<dbReference type="Pfam" id="PF01565">
    <property type="entry name" value="FAD_binding_4"/>
    <property type="match status" value="1"/>
</dbReference>
<evidence type="ECO:0000256" key="2">
    <source>
        <dbReference type="ARBA" id="ARBA00022630"/>
    </source>
</evidence>
<organism evidence="7 8">
    <name type="scientific">Kalanchoe fedtschenkoi</name>
    <name type="common">Lavender scallops</name>
    <name type="synonym">South American air plant</name>
    <dbReference type="NCBI Taxonomy" id="63787"/>
    <lineage>
        <taxon>Eukaryota</taxon>
        <taxon>Viridiplantae</taxon>
        <taxon>Streptophyta</taxon>
        <taxon>Embryophyta</taxon>
        <taxon>Tracheophyta</taxon>
        <taxon>Spermatophyta</taxon>
        <taxon>Magnoliopsida</taxon>
        <taxon>eudicotyledons</taxon>
        <taxon>Gunneridae</taxon>
        <taxon>Pentapetalae</taxon>
        <taxon>Saxifragales</taxon>
        <taxon>Crassulaceae</taxon>
        <taxon>Kalanchoe</taxon>
    </lineage>
</organism>
<dbReference type="OMA" id="ACKEMSW"/>
<name>A0A7N0TCW9_KALFE</name>
<feature type="domain" description="FAD-binding PCMH-type" evidence="6">
    <location>
        <begin position="1"/>
        <end position="179"/>
    </location>
</feature>
<dbReference type="GO" id="GO:0016491">
    <property type="term" value="F:oxidoreductase activity"/>
    <property type="evidence" value="ECO:0007669"/>
    <property type="project" value="InterPro"/>
</dbReference>
<dbReference type="AlphaFoldDB" id="A0A7N0TCW9"/>
<keyword evidence="3" id="KW-0732">Signal</keyword>
<evidence type="ECO:0000259" key="6">
    <source>
        <dbReference type="PROSITE" id="PS51387"/>
    </source>
</evidence>
<keyword evidence="8" id="KW-1185">Reference proteome</keyword>
<dbReference type="SUPFAM" id="SSF56176">
    <property type="entry name" value="FAD-binding/transporter-associated domain-like"/>
    <property type="match status" value="1"/>
</dbReference>
<sequence>MPKPLFIALPGTPDQLSKTVLCAKAASLGVRARCGGHSYEGASSVSVLLASSPFIIIDLMNLDKVQVDLHSETAWVEGGATLGQTYKAIADASDVHAFSAGSCPTVGVGGHISGGGFGLLSRKYGLAADNVVDAILVDASGRLLNRSAMGEDVFWALRGGGGSSGWGIIYAWKIKLQPVPPTVTSFIVSRQVTQSNLANLVDTWQSVAPRLPDEFYLSAFIRSSCPQVLCVAFNGFYLGPRSEALSIMTRQFPGLGVTLSDCMESSWIESVLFFSGLEKHSTVADLSNRYSTDKHYFKAKSDYVKSPMSLASIRSAMIPSDAIAFPHRAGNLFAIQYLVEWKAEDNARRDDYIKWIRAFYDAMEGFVSSSPRAAYVNYLDFDLGVTDDGKEAVKGVVGERDAAEKARVWGERYFLGNYDRLVRAKTQIDPENYFRSEQGIPPLLSGSM</sequence>
<accession>A0A7N0TCW9</accession>
<keyword evidence="4" id="KW-0274">FAD</keyword>
<proteinExistence type="inferred from homology"/>
<evidence type="ECO:0000256" key="5">
    <source>
        <dbReference type="ARBA" id="ARBA00023180"/>
    </source>
</evidence>
<dbReference type="Proteomes" id="UP000594263">
    <property type="component" value="Unplaced"/>
</dbReference>
<dbReference type="PROSITE" id="PS51387">
    <property type="entry name" value="FAD_PCMH"/>
    <property type="match status" value="1"/>
</dbReference>
<dbReference type="Gene3D" id="3.30.465.10">
    <property type="match status" value="1"/>
</dbReference>
<evidence type="ECO:0000256" key="1">
    <source>
        <dbReference type="ARBA" id="ARBA00005466"/>
    </source>
</evidence>
<dbReference type="InterPro" id="IPR016166">
    <property type="entry name" value="FAD-bd_PCMH"/>
</dbReference>
<dbReference type="Gene3D" id="3.40.462.20">
    <property type="match status" value="1"/>
</dbReference>
<dbReference type="Gramene" id="Kaladp0032s0232.1.v1.1">
    <property type="protein sequence ID" value="Kaladp0032s0232.1.v1.1"/>
    <property type="gene ID" value="Kaladp0032s0232.v1.1"/>
</dbReference>
<keyword evidence="2" id="KW-0285">Flavoprotein</keyword>
<protein>
    <recommendedName>
        <fullName evidence="6">FAD-binding PCMH-type domain-containing protein</fullName>
    </recommendedName>
</protein>
<dbReference type="EnsemblPlants" id="Kaladp0032s0232.1.v1.1">
    <property type="protein sequence ID" value="Kaladp0032s0232.1.v1.1"/>
    <property type="gene ID" value="Kaladp0032s0232.v1.1"/>
</dbReference>
<evidence type="ECO:0000256" key="3">
    <source>
        <dbReference type="ARBA" id="ARBA00022729"/>
    </source>
</evidence>
<comment type="similarity">
    <text evidence="1">Belongs to the oxygen-dependent FAD-linked oxidoreductase family.</text>
</comment>
<dbReference type="InterPro" id="IPR036318">
    <property type="entry name" value="FAD-bd_PCMH-like_sf"/>
</dbReference>
<reference evidence="7" key="1">
    <citation type="submission" date="2021-01" db="UniProtKB">
        <authorList>
            <consortium name="EnsemblPlants"/>
        </authorList>
    </citation>
    <scope>IDENTIFICATION</scope>
</reference>
<dbReference type="PANTHER" id="PTHR32448">
    <property type="entry name" value="OS08G0158400 PROTEIN"/>
    <property type="match status" value="1"/>
</dbReference>
<dbReference type="Pfam" id="PF08031">
    <property type="entry name" value="BBE"/>
    <property type="match status" value="1"/>
</dbReference>
<evidence type="ECO:0000313" key="7">
    <source>
        <dbReference type="EnsemblPlants" id="Kaladp0032s0232.1.v1.1"/>
    </source>
</evidence>
<dbReference type="InterPro" id="IPR016169">
    <property type="entry name" value="FAD-bd_PCMH_sub2"/>
</dbReference>
<evidence type="ECO:0000313" key="8">
    <source>
        <dbReference type="Proteomes" id="UP000594263"/>
    </source>
</evidence>
<keyword evidence="5" id="KW-0325">Glycoprotein</keyword>
<dbReference type="GO" id="GO:0071949">
    <property type="term" value="F:FAD binding"/>
    <property type="evidence" value="ECO:0007669"/>
    <property type="project" value="InterPro"/>
</dbReference>
<dbReference type="InterPro" id="IPR006094">
    <property type="entry name" value="Oxid_FAD_bind_N"/>
</dbReference>
<evidence type="ECO:0000256" key="4">
    <source>
        <dbReference type="ARBA" id="ARBA00022827"/>
    </source>
</evidence>